<accession>A0A4Y2UJW6</accession>
<dbReference type="SUPFAM" id="SSF56672">
    <property type="entry name" value="DNA/RNA polymerases"/>
    <property type="match status" value="1"/>
</dbReference>
<evidence type="ECO:0000313" key="2">
    <source>
        <dbReference type="EMBL" id="GBO37351.1"/>
    </source>
</evidence>
<proteinExistence type="predicted"/>
<dbReference type="Proteomes" id="UP000499080">
    <property type="component" value="Unassembled WGS sequence"/>
</dbReference>
<name>A0A4Y2UJW6_ARAVE</name>
<dbReference type="EMBL" id="BGPR01061732">
    <property type="protein sequence ID" value="GBO37351.1"/>
    <property type="molecule type" value="Genomic_DNA"/>
</dbReference>
<dbReference type="AlphaFoldDB" id="A0A4Y2UJW6"/>
<evidence type="ECO:0000313" key="1">
    <source>
        <dbReference type="EMBL" id="GBO13335.1"/>
    </source>
</evidence>
<comment type="caution">
    <text evidence="1">The sequence shown here is derived from an EMBL/GenBank/DDBJ whole genome shotgun (WGS) entry which is preliminary data.</text>
</comment>
<sequence length="194" mass="22114">MFQAAKSFIKEDLLLVVEEIGETLPTKATISKLKDIILKSKEYSEYPDFVASVLITAVADKKQKDDEKKRQEEERKLQHELELERLQFQTVTSDQSETQAIIEEVPVDEVNLSGNYLPHRPVLKESSTTPIRPVFDACARMQGHPSLNESLHSGPNLIELIPDILLRFREKKIGVTVDIRKAFLQISICKEEIS</sequence>
<protein>
    <recommendedName>
        <fullName evidence="4">Reverse transcriptase domain-containing protein</fullName>
    </recommendedName>
</protein>
<reference evidence="1 3" key="1">
    <citation type="journal article" date="2019" name="Sci. Rep.">
        <title>Orb-weaving spider Araneus ventricosus genome elucidates the spidroin gene catalogue.</title>
        <authorList>
            <person name="Kono N."/>
            <person name="Nakamura H."/>
            <person name="Ohtoshi R."/>
            <person name="Moran D.A.P."/>
            <person name="Shinohara A."/>
            <person name="Yoshida Y."/>
            <person name="Fujiwara M."/>
            <person name="Mori M."/>
            <person name="Tomita M."/>
            <person name="Arakawa K."/>
        </authorList>
    </citation>
    <scope>NUCLEOTIDE SEQUENCE [LARGE SCALE GENOMIC DNA]</scope>
</reference>
<dbReference type="PANTHER" id="PTHR47331:SF1">
    <property type="entry name" value="GAG-LIKE PROTEIN"/>
    <property type="match status" value="1"/>
</dbReference>
<organism evidence="1 3">
    <name type="scientific">Araneus ventricosus</name>
    <name type="common">Orbweaver spider</name>
    <name type="synonym">Epeira ventricosa</name>
    <dbReference type="NCBI Taxonomy" id="182803"/>
    <lineage>
        <taxon>Eukaryota</taxon>
        <taxon>Metazoa</taxon>
        <taxon>Ecdysozoa</taxon>
        <taxon>Arthropoda</taxon>
        <taxon>Chelicerata</taxon>
        <taxon>Arachnida</taxon>
        <taxon>Araneae</taxon>
        <taxon>Araneomorphae</taxon>
        <taxon>Entelegynae</taxon>
        <taxon>Araneoidea</taxon>
        <taxon>Araneidae</taxon>
        <taxon>Araneus</taxon>
    </lineage>
</organism>
<evidence type="ECO:0000313" key="3">
    <source>
        <dbReference type="Proteomes" id="UP000499080"/>
    </source>
</evidence>
<evidence type="ECO:0008006" key="4">
    <source>
        <dbReference type="Google" id="ProtNLM"/>
    </source>
</evidence>
<dbReference type="EMBL" id="BGPR01037676">
    <property type="protein sequence ID" value="GBO13335.1"/>
    <property type="molecule type" value="Genomic_DNA"/>
</dbReference>
<dbReference type="InterPro" id="IPR043502">
    <property type="entry name" value="DNA/RNA_pol_sf"/>
</dbReference>
<gene>
    <name evidence="1" type="ORF">AVEN_57248_1</name>
    <name evidence="2" type="ORF">AVEN_87570_1</name>
</gene>
<keyword evidence="3" id="KW-1185">Reference proteome</keyword>
<dbReference type="PANTHER" id="PTHR47331">
    <property type="entry name" value="PHD-TYPE DOMAIN-CONTAINING PROTEIN"/>
    <property type="match status" value="1"/>
</dbReference>
<dbReference type="OrthoDB" id="5967017at2759"/>
<dbReference type="GO" id="GO:0071897">
    <property type="term" value="P:DNA biosynthetic process"/>
    <property type="evidence" value="ECO:0007669"/>
    <property type="project" value="UniProtKB-ARBA"/>
</dbReference>